<feature type="region of interest" description="Disordered" evidence="2">
    <location>
        <begin position="4732"/>
        <end position="4752"/>
    </location>
</feature>
<sequence>MDRQACYIYPHIHTQTIYRSKRQSKDSFLDQDGLNEIRGQGLVQRSQRQPSQGDNGINLPEIQNVTKMKQPSSTNRKKELELKKNDLQVQNQLLGNTNQRAYASGQLQQSNILPSININQSNSRASERLQQQQSEETAQKYLIKSWFKRFKQRFKSHHTTKCFKPNCIAWHVDFTPRKSKCSAFSLNHYLRQFLFITKIENYLKKVIKSVERRKKKSSQYMLQDFNNNTQRLPSMMEIEANPDQTKNNSYGILAVNKTTTFQNFSNSIVSQNRTNELHSQVAMIEMQKSQKQRLQQIKDNQLAIVEESRDDSQFAIMGKLEKQLDQMSEKSSKKSTKGAHPYQVACGISSQRSLKKQVLDLKTNIEEKIFIPLEKSTDVSSGYMYKEMKNPPENHAGIVVFSKQGFVTVGKEKNATSDFISNEEFIQNGVNKFILSDIPFFKKFQAMRIFKQWKYIMRWNVFQRKRVKLAESFFFAKPIFSEKYQSLITNVNTVRTLPFMEIKKNLIYGKKQQSMLDERCKQKLEESKDQLDKLLSSIKNQLNTLKKEIQDDDYNFEMGVKEIKVQAMIKQKTNGEELVMFSKARKQKENQEEQYRIQKIRHNMYDKFVEMILKFVCGNLVELLYENKKQFKEIFRDAKNGPQFEAAVCFNQKGKLDTDPSMEDHFVSFLLIFENMEKAVYQNQNLIEFISDIVGYLFKEKKIYYKSQFQQMEVILKQNSLHQSNGESIFETLKKDIDRCREYLEQFIPLQEIYDFAQDWEANKKDQQLSSEMGFYKETWLMMDRYNSMIEKIPPGNTKLGTILVETLSLKKYLSELPKKVIDSIRHNVTLTMETETKSLREELSKTSEILDQLPTSLNVYVEQVNTLKYVKEKQEDFSQKFQTINKLHQLCKQDNIKTAAEGLSQNKDTMEKIMQSSSLVLSKKIKAFEKKYVETYLQDKTRLEDCADTLEELFKRSKAIHEIRSKVILYKEFLKLLYEDDPDAEEKLKRNKLQCADDYEFVQSIHKETIKLWKMLLYWRKRRQMCYNSPFLQLDTNKIIRSINKINRYFEEKLSKNEFLKEKSRPLCKVVILQVKETSLIIEFLKDLRKESLQQRHWLQIFNLIKAPHLKNSSNFTIVNLREYHIQNYREEIGVIIEHANTELKYEKIFKSIKDEWEQLELKIIPYKETMDSYILINTDTLSNAIEENLTTLETISQSKYAEHVKADIEDWVKTLKVMLKNLEIWVNAQKHWINLDPIFQSAQLEDILGILQKKVHDYLEQRRLAFPRFFFLSDSQFLEFLTLANSNQDFNDYINILFQGAQCLYINRVLGLKKNEVIDDELVLQIGNTLKIEDGINDLRVKDTISERNTIEDSPSKKSPYAPYIKNATRQQMTEQKTFEEDTISQGNSVNDDRYSQHSEINPNKNRESVISMDQGTKLGELQKDINSFQVLGMISKNKELFLFEKSVVMKDGVEQWLLRVEEAMQETVAKQINYAVSSFPKQSLDEWILDYPQQVILTTIHLILSHEINELLEELSEQHRKQAEGDLSEKNDDSDEDDDSVNASPSHVNSNKNSKRANLSSAGHRTFSKKSSKRNVSNNEDDEDQAMREYLRKKNELKAAQKAEEEEEKRKVQEEMREKQEANELPRDPEKEKRKFVDEMFGKDFPADSKLLVDKSVFEKAEEQKMIAAAKGQIWKPPEFKEIRDVVDNLIKKNVIEQNDFEWQSQIRLLWTGIEPGCRIDCGGWSTYQQNEYLGSTPRLTLTPLTNRYFIFLSAALREKSAVMFKCAPSQSEAGDVFEEFANICSVPFRKFQCNPIVQMKMLMQQLNGAALASVWVFFEHIDKLPFIHFQAFNKEIQMVQQQFIIAELSAQDGGNTSNSKIQSQQKQRNGEMVINENNLHSGYNIGLSSATNNKIVSQLSSAPQTSQITSQIPDKSSKITRTNLPQAQQQFTKAAKICFGVFGSISHDFLINHSDLAQQVLTHSQSAFRILALTRPNETQVFKILMKQYGFDNYDELALMTFNFIERFYKAKDQLIKELKVEDKLKIHEQLNTKDMRVIIKLAYQLMDQDYQFYLNKKKSEQIVQIQREILSFQKTKEQKQKESEDYDYQFSQIELRLEDVIQSEIKACFIIKLEIIKEDIDTIGDDSQQVLTDEQKMLIHKANQRREIISNHDVLHRYNKSSGLHTLIHDNNQLEKDKKLIDALNFSLREVVDKLINWPNLFWQNQHPQNNFKLISFGVKMRTSVVNSATYSHDELYGTVEAFNKSNKGDGNNSFNKLGIFQIILDVFEKERAQIPEKERPKHIQSIFLDSVNIDSHMSESMLEFITKSNKRENINQIDTRHILDLTKLDNQVDQNNDETIPITMPNGNVVMFPQNLYIFFEATSLKDSSPAFISKIGLVVTEDSDLDWENLCYRQKNLLFKKHGKFFDEQRLNYEMHIDDCMREFFEPFITAIINHSKIKISLHFNVKSSILQFFNILNAVYFRLKEICLEKIQNDDQNMYMLNECERDVFWSSILVSTIWSFGAPLNKEQRKVFEEQFFNYRRKFNVNIAGAGRQRFTLFDIYFDCDNLAWDLLQEKLEYKLKLHYDAQNNQLLIPTVEVSQSYFLMDMILGGLKYDDSLDKHFRILGPSGTSKSIAINTFIKKYSDQYKGIILPMSCYLTLDKLKDEFETNYTAKRRNQLEPTDKNKRVIFIIDDLHLQSNLKINVLEFIRTWCVSKGYYDLKRGFFKNVGDFGTVMAENSDYRVNYCKSQGRSTTQSRFLFYSNTLYVDEYDFDRYKIFVQHWLTSKMWNTSKLINKYYILMTNSIMALMDKLKRQEYFHNAQFLRLTNFHIFARFCANLANYTIISDDPKEIMIKGLKEEDSAANMMIYEMIRAYGDRILIPNHRTAFIQRVIDACKQEFVSGQHLNPQYADSMLLGNYHQRRYGSHIKYLYMNHEMKEVRDEIREKIRKCSNNHFLETFLDAPNGPKEIFRLSRIFFKEQQHLILLGHSGCGKHEYLQLAAILNDGLIFELNTSKFGEPIKFAQVFKQAVLSAVQLNAFSFIIINDQQLRDPAYIDFAYNFINNINKNETCIIMDKDFKQSLIDIEKELVNQNTARRNADSNTDILFLQAMRKIQKNVHIVFMINDFGSYYEWVSLFPGLESKCEVIYMDELSSEGYRQLTSEFFSQRDIDNTLLTSHNLVKALVETRQITKHKILSLFYSTQMLQFTCNEDYMSTQCGEYVFNSDQKLHGFLYGNGDFVINDQTHKQLNYNLPVEISSLYKSRYVMFLELFRFLYDFLSMNLVIRRNYFETFLRKASEFQDFFKDIKSTKSVLHNESNQITFKLAQLKDKIQKIAQIIVEKESNINRRMKDISDLEIELKNNKDELNSVIFEKDQMMDEILDHLEKINGSEFNYVISLQQFKPNEKALLDIFGIVVEKDHRVNGYIKNEFDMYFLNREELINLLNDRRNFEFDQNCFNRLKDFINQFAVNDYKDKPLFKQLFNFFMELYRKLNVRNTMSNTFTRIKEIKEGIDSHYFSINYSRQFIEDKKEEMEGLKTKYERIKDQESSLSKRIEEAEISHMRTEHIFQQVEKYTNKIYGKLTDVKRRIEFLLGDCIIMASSVVYLGVFSFKERLQVRKELFEYISGVSSIKCSPCWNEINPTLNSQSKLFKQVIKEYGLRKIIQTHNFSGIISQPIIVESLFSMIFAPSCTLLVDPTGQLQEFMQNKLLTNLKIKKLYGSDLGVNSKLEQVLRSSSFALLNDVNDQSKDTYGLCQDESLLNRLSTTTHNGFDFDYERISKLKQLHCLNAYHNSYQSVNKRISTHTPEYENLSFYQVQIFSPRFEFTLNKEYLSKVSMFVAMNNDTEIIRGDVVGAPWVEIKELMLKHFLPEDHKRLLQIRAKLKELETKKSELNKNFENAFLVANQETLQNINEYTQLKQSVEDIKFSQEERRLFQKSLQDLLNENNLLNSYSNVLTIIYMSLKKLSKVSNEITYSWKMFLNVVDQILFKIVRDLNTDQLQSKSKKKNDQSMESISISLHGHGEVGMRSKNLINPQPIHNKSQSIKDQREFTIDEEFFSTVIIPSIYGTIISGIKQYLVPIFNLILSVLVSFKKKEITEPEYEFFFKQLFLLKDFYKWRQAEAEFIDLDAKVEKTKFYAFKREILKVYPDSGRKVMEHIERELGQSFSYRQASLTIYGKTFQQHPDFKNLNLMQKINLGFLCPDHEFKSKICQLVYEQLSSIFSFTEEFIKLHHFIKTASWQHPIALFSQNQINIINTVCSIASYYGVGLEVLRTDLPNTDIQQEKKNQNQELNQSIRDNLKDYSRLEKESYMSYQQRIGRESVTYQGMSKSSGLPCDAKVNHDATLEKENLGIEEKSLGSNQSNDQNPLKMIENCALSGSWVFISTLKFPSFWHKMCQMIENLKQQNKILNTFRVFIDLQGYQQNEIPDSFLFDHSISFYLTDLNNEDMEGYNDVWANILNDKILTELTSILPPKDAAQKAKEQAEEPEPFDIIQDNLNAQQPSGHQANMFEEMKDKISTQDALIKDDKQRELYKDFLRNQQVEQAKNSNNNTLIFGSEPTEEIKQEAAPISNVKKVENFNDLLSDIKSIGTINSKEKLELFKGVSQQDLNQLESPVDKEEQKEDQLDNGAIVSRINSIHNSVDLSRGENALIQELKEQFEDSGIRDLRKQASQKTNENFMAQRSQESLIQKVMKPENKDFTGEGQSPDQSIKQPGKFMMNLENISDNEANEAFDEFQNNLSKSKSSSKKLNDTSELL</sequence>
<dbReference type="PANTHER" id="PTHR45703:SF36">
    <property type="entry name" value="DYNEIN HEAVY CHAIN, CYTOPLASMIC"/>
    <property type="match status" value="1"/>
</dbReference>
<feature type="coiled-coil region" evidence="1">
    <location>
        <begin position="521"/>
        <end position="548"/>
    </location>
</feature>
<dbReference type="InterPro" id="IPR042222">
    <property type="entry name" value="Dynein_2_N"/>
</dbReference>
<feature type="coiled-coil region" evidence="1">
    <location>
        <begin position="3518"/>
        <end position="3552"/>
    </location>
</feature>
<dbReference type="OrthoDB" id="447173at2759"/>
<feature type="region of interest" description="Disordered" evidence="2">
    <location>
        <begin position="1520"/>
        <end position="1635"/>
    </location>
</feature>
<evidence type="ECO:0000259" key="3">
    <source>
        <dbReference type="Pfam" id="PF08393"/>
    </source>
</evidence>
<feature type="compositionally biased region" description="Basic and acidic residues" evidence="2">
    <location>
        <begin position="1520"/>
        <end position="1534"/>
    </location>
</feature>
<dbReference type="Gene3D" id="1.10.287.2620">
    <property type="match status" value="1"/>
</dbReference>
<dbReference type="GO" id="GO:0045505">
    <property type="term" value="F:dynein intermediate chain binding"/>
    <property type="evidence" value="ECO:0007669"/>
    <property type="project" value="InterPro"/>
</dbReference>
<dbReference type="Pfam" id="PF12780">
    <property type="entry name" value="AAA_8"/>
    <property type="match status" value="1"/>
</dbReference>
<feature type="region of interest" description="Disordered" evidence="2">
    <location>
        <begin position="38"/>
        <end position="76"/>
    </location>
</feature>
<evidence type="ECO:0000256" key="2">
    <source>
        <dbReference type="SAM" id="MobiDB-lite"/>
    </source>
</evidence>
<feature type="domain" description="Dynein heavy chain AAA module D4" evidence="4">
    <location>
        <begin position="2959"/>
        <end position="3193"/>
    </location>
</feature>
<dbReference type="Gene3D" id="1.20.58.1120">
    <property type="match status" value="1"/>
</dbReference>
<dbReference type="Pfam" id="PF12775">
    <property type="entry name" value="AAA_7"/>
    <property type="match status" value="1"/>
</dbReference>
<dbReference type="PANTHER" id="PTHR45703">
    <property type="entry name" value="DYNEIN HEAVY CHAIN"/>
    <property type="match status" value="1"/>
</dbReference>
<proteinExistence type="predicted"/>
<dbReference type="InParanoid" id="A0A078AF00"/>
<dbReference type="InterPro" id="IPR024317">
    <property type="entry name" value="Dynein_heavy_chain_D4_dom"/>
</dbReference>
<evidence type="ECO:0000313" key="7">
    <source>
        <dbReference type="Proteomes" id="UP000039865"/>
    </source>
</evidence>
<keyword evidence="1" id="KW-0175">Coiled coil</keyword>
<feature type="region of interest" description="Disordered" evidence="2">
    <location>
        <begin position="1382"/>
        <end position="1403"/>
    </location>
</feature>
<keyword evidence="7" id="KW-1185">Reference proteome</keyword>
<feature type="region of interest" description="Disordered" evidence="2">
    <location>
        <begin position="4691"/>
        <end position="4711"/>
    </location>
</feature>
<evidence type="ECO:0000259" key="4">
    <source>
        <dbReference type="Pfam" id="PF12780"/>
    </source>
</evidence>
<dbReference type="GO" id="GO:0007018">
    <property type="term" value="P:microtubule-based movement"/>
    <property type="evidence" value="ECO:0007669"/>
    <property type="project" value="InterPro"/>
</dbReference>
<dbReference type="GO" id="GO:0030286">
    <property type="term" value="C:dynein complex"/>
    <property type="evidence" value="ECO:0007669"/>
    <property type="project" value="InterPro"/>
</dbReference>
<evidence type="ECO:0000313" key="6">
    <source>
        <dbReference type="EMBL" id="CDW80097.1"/>
    </source>
</evidence>
<dbReference type="InterPro" id="IPR041466">
    <property type="entry name" value="Dynein_AAA5_ext"/>
</dbReference>
<organism evidence="6 7">
    <name type="scientific">Stylonychia lemnae</name>
    <name type="common">Ciliate</name>
    <dbReference type="NCBI Taxonomy" id="5949"/>
    <lineage>
        <taxon>Eukaryota</taxon>
        <taxon>Sar</taxon>
        <taxon>Alveolata</taxon>
        <taxon>Ciliophora</taxon>
        <taxon>Intramacronucleata</taxon>
        <taxon>Spirotrichea</taxon>
        <taxon>Stichotrichia</taxon>
        <taxon>Sporadotrichida</taxon>
        <taxon>Oxytrichidae</taxon>
        <taxon>Stylonychinae</taxon>
        <taxon>Stylonychia</taxon>
    </lineage>
</organism>
<protein>
    <submittedName>
        <fullName evidence="6">Dynein heavy chain</fullName>
    </submittedName>
</protein>
<name>A0A078AF00_STYLE</name>
<gene>
    <name evidence="6" type="primary">Contig17217.g18338</name>
    <name evidence="6" type="ORF">STYLEM_9093</name>
</gene>
<dbReference type="InterPro" id="IPR027417">
    <property type="entry name" value="P-loop_NTPase"/>
</dbReference>
<dbReference type="InterPro" id="IPR013602">
    <property type="entry name" value="Dynein_heavy_linker"/>
</dbReference>
<feature type="domain" description="Dynein heavy chain linker" evidence="3">
    <location>
        <begin position="1010"/>
        <end position="1245"/>
    </location>
</feature>
<dbReference type="SUPFAM" id="SSF52540">
    <property type="entry name" value="P-loop containing nucleoside triphosphate hydrolases"/>
    <property type="match status" value="1"/>
</dbReference>
<dbReference type="GO" id="GO:0051959">
    <property type="term" value="F:dynein light intermediate chain binding"/>
    <property type="evidence" value="ECO:0007669"/>
    <property type="project" value="InterPro"/>
</dbReference>
<feature type="coiled-coil region" evidence="1">
    <location>
        <begin position="4272"/>
        <end position="4303"/>
    </location>
</feature>
<evidence type="ECO:0000259" key="5">
    <source>
        <dbReference type="Pfam" id="PF17852"/>
    </source>
</evidence>
<reference evidence="6 7" key="1">
    <citation type="submission" date="2014-06" db="EMBL/GenBank/DDBJ databases">
        <authorList>
            <person name="Swart Estienne"/>
        </authorList>
    </citation>
    <scope>NUCLEOTIDE SEQUENCE [LARGE SCALE GENOMIC DNA]</scope>
    <source>
        <strain evidence="6 7">130c</strain>
    </source>
</reference>
<evidence type="ECO:0000256" key="1">
    <source>
        <dbReference type="SAM" id="Coils"/>
    </source>
</evidence>
<dbReference type="Pfam" id="PF17852">
    <property type="entry name" value="Dynein_AAA_lid"/>
    <property type="match status" value="1"/>
</dbReference>
<dbReference type="Gene3D" id="1.20.920.30">
    <property type="match status" value="1"/>
</dbReference>
<feature type="compositionally biased region" description="Basic and acidic residues" evidence="2">
    <location>
        <begin position="1588"/>
        <end position="1635"/>
    </location>
</feature>
<dbReference type="Gene3D" id="3.40.50.300">
    <property type="entry name" value="P-loop containing nucleotide triphosphate hydrolases"/>
    <property type="match status" value="2"/>
</dbReference>
<accession>A0A078AF00</accession>
<feature type="compositionally biased region" description="Polar residues" evidence="2">
    <location>
        <begin position="4698"/>
        <end position="4707"/>
    </location>
</feature>
<dbReference type="Proteomes" id="UP000039865">
    <property type="component" value="Unassembled WGS sequence"/>
</dbReference>
<dbReference type="Gene3D" id="1.20.140.100">
    <property type="entry name" value="Dynein heavy chain, N-terminal domain 2"/>
    <property type="match status" value="1"/>
</dbReference>
<dbReference type="Gene3D" id="1.20.920.20">
    <property type="match status" value="1"/>
</dbReference>
<feature type="coiled-coil region" evidence="1">
    <location>
        <begin position="3316"/>
        <end position="3357"/>
    </location>
</feature>
<dbReference type="Gene3D" id="3.20.180.20">
    <property type="entry name" value="Dynein heavy chain, N-terminal domain 2"/>
    <property type="match status" value="1"/>
</dbReference>
<dbReference type="InterPro" id="IPR026983">
    <property type="entry name" value="DHC"/>
</dbReference>
<dbReference type="InterPro" id="IPR042228">
    <property type="entry name" value="Dynein_linker_3"/>
</dbReference>
<feature type="coiled-coil region" evidence="1">
    <location>
        <begin position="3869"/>
        <end position="3938"/>
    </location>
</feature>
<dbReference type="Gene3D" id="1.10.472.130">
    <property type="match status" value="1"/>
</dbReference>
<feature type="compositionally biased region" description="Polar residues" evidence="2">
    <location>
        <begin position="1544"/>
        <end position="1566"/>
    </location>
</feature>
<dbReference type="Pfam" id="PF08393">
    <property type="entry name" value="DHC_N2"/>
    <property type="match status" value="1"/>
</dbReference>
<feature type="compositionally biased region" description="Polar residues" evidence="2">
    <location>
        <begin position="43"/>
        <end position="74"/>
    </location>
</feature>
<dbReference type="EMBL" id="CCKQ01008635">
    <property type="protein sequence ID" value="CDW80097.1"/>
    <property type="molecule type" value="Genomic_DNA"/>
</dbReference>
<feature type="domain" description="Dynein heavy chain AAA 5 extension" evidence="5">
    <location>
        <begin position="2466"/>
        <end position="2560"/>
    </location>
</feature>